<feature type="non-terminal residue" evidence="5">
    <location>
        <position position="254"/>
    </location>
</feature>
<dbReference type="SMART" id="SM00409">
    <property type="entry name" value="IG"/>
    <property type="match status" value="2"/>
</dbReference>
<dbReference type="EMBL" id="OV170233">
    <property type="protein sequence ID" value="CAH0718364.1"/>
    <property type="molecule type" value="Genomic_DNA"/>
</dbReference>
<evidence type="ECO:0000259" key="4">
    <source>
        <dbReference type="SMART" id="SM00409"/>
    </source>
</evidence>
<dbReference type="AlphaFoldDB" id="A0A8J9Y5Q6"/>
<dbReference type="Gene3D" id="2.60.40.10">
    <property type="entry name" value="Immunoglobulins"/>
    <property type="match status" value="2"/>
</dbReference>
<dbReference type="SUPFAM" id="SSF48726">
    <property type="entry name" value="Immunoglobulin"/>
    <property type="match status" value="2"/>
</dbReference>
<dbReference type="CDD" id="cd00096">
    <property type="entry name" value="Ig"/>
    <property type="match status" value="1"/>
</dbReference>
<organism evidence="5 6">
    <name type="scientific">Brenthis ino</name>
    <name type="common">lesser marbled fritillary</name>
    <dbReference type="NCBI Taxonomy" id="405034"/>
    <lineage>
        <taxon>Eukaryota</taxon>
        <taxon>Metazoa</taxon>
        <taxon>Ecdysozoa</taxon>
        <taxon>Arthropoda</taxon>
        <taxon>Hexapoda</taxon>
        <taxon>Insecta</taxon>
        <taxon>Pterygota</taxon>
        <taxon>Neoptera</taxon>
        <taxon>Endopterygota</taxon>
        <taxon>Lepidoptera</taxon>
        <taxon>Glossata</taxon>
        <taxon>Ditrysia</taxon>
        <taxon>Papilionoidea</taxon>
        <taxon>Nymphalidae</taxon>
        <taxon>Heliconiinae</taxon>
        <taxon>Argynnini</taxon>
        <taxon>Brenthis</taxon>
    </lineage>
</organism>
<evidence type="ECO:0000313" key="5">
    <source>
        <dbReference type="EMBL" id="CAH0718364.1"/>
    </source>
</evidence>
<dbReference type="Pfam" id="PF13927">
    <property type="entry name" value="Ig_3"/>
    <property type="match status" value="2"/>
</dbReference>
<protein>
    <recommendedName>
        <fullName evidence="7">Neural/ectodermal development factor IMP-L2</fullName>
    </recommendedName>
</protein>
<dbReference type="GO" id="GO:0048468">
    <property type="term" value="P:cell development"/>
    <property type="evidence" value="ECO:0007669"/>
    <property type="project" value="UniProtKB-ARBA"/>
</dbReference>
<feature type="domain" description="Immunoglobulin subtype 2" evidence="3">
    <location>
        <begin position="64"/>
        <end position="137"/>
    </location>
</feature>
<dbReference type="InterPro" id="IPR036179">
    <property type="entry name" value="Ig-like_dom_sf"/>
</dbReference>
<gene>
    <name evidence="5" type="ORF">BINO364_LOCUS4864</name>
</gene>
<feature type="chain" id="PRO_5035444736" description="Neural/ectodermal development factor IMP-L2" evidence="2">
    <location>
        <begin position="23"/>
        <end position="254"/>
    </location>
</feature>
<evidence type="ECO:0000313" key="6">
    <source>
        <dbReference type="Proteomes" id="UP000838878"/>
    </source>
</evidence>
<feature type="domain" description="Immunoglobulin" evidence="4">
    <location>
        <begin position="170"/>
        <end position="252"/>
    </location>
</feature>
<keyword evidence="1" id="KW-0393">Immunoglobulin domain</keyword>
<evidence type="ECO:0000256" key="2">
    <source>
        <dbReference type="SAM" id="SignalP"/>
    </source>
</evidence>
<evidence type="ECO:0000256" key="1">
    <source>
        <dbReference type="ARBA" id="ARBA00023319"/>
    </source>
</evidence>
<proteinExistence type="predicted"/>
<dbReference type="PANTHER" id="PTHR10075">
    <property type="entry name" value="BASIGIN RELATED"/>
    <property type="match status" value="1"/>
</dbReference>
<feature type="domain" description="Immunoglobulin subtype 2" evidence="3">
    <location>
        <begin position="176"/>
        <end position="241"/>
    </location>
</feature>
<dbReference type="InterPro" id="IPR003598">
    <property type="entry name" value="Ig_sub2"/>
</dbReference>
<feature type="domain" description="Immunoglobulin" evidence="4">
    <location>
        <begin position="58"/>
        <end position="148"/>
    </location>
</feature>
<dbReference type="InterPro" id="IPR003599">
    <property type="entry name" value="Ig_sub"/>
</dbReference>
<name>A0A8J9Y5Q6_9NEOP</name>
<accession>A0A8J9Y5Q6</accession>
<evidence type="ECO:0000259" key="3">
    <source>
        <dbReference type="SMART" id="SM00408"/>
    </source>
</evidence>
<keyword evidence="2" id="KW-0732">Signal</keyword>
<reference evidence="5" key="1">
    <citation type="submission" date="2021-12" db="EMBL/GenBank/DDBJ databases">
        <authorList>
            <person name="Martin H S."/>
        </authorList>
    </citation>
    <scope>NUCLEOTIDE SEQUENCE</scope>
</reference>
<dbReference type="PANTHER" id="PTHR10075:SF14">
    <property type="entry name" value="CELL ADHESION MOLECULE DSCAM2-RELATED"/>
    <property type="match status" value="1"/>
</dbReference>
<feature type="signal peptide" evidence="2">
    <location>
        <begin position="1"/>
        <end position="22"/>
    </location>
</feature>
<dbReference type="Proteomes" id="UP000838878">
    <property type="component" value="Chromosome 13"/>
</dbReference>
<dbReference type="SMART" id="SM00408">
    <property type="entry name" value="IGc2"/>
    <property type="match status" value="2"/>
</dbReference>
<evidence type="ECO:0008006" key="7">
    <source>
        <dbReference type="Google" id="ProtNLM"/>
    </source>
</evidence>
<dbReference type="OrthoDB" id="6138780at2759"/>
<sequence length="254" mass="27781">MNSLVSLLSAAALLSLQCVVYAQINGKVEMNNNLEPNVLPTTRHSTIRNYIRIMSPPPETVRHLPGTTLVLTCQMRGNPSPVVNWMKNGVPITDFEEDVNEILSIPSFSPTEMTSKLVLRSASNGDIFSCVGTSGLLEISASTAVIVVGENQPQRLTSIIQSKPVITTFYNNIFQYSGSSATLPCRVDSPTKSQIIWLDNNGDIVYGNNRLRVLPSGDLHIADLSWDDMGGYTCTAKNAFGKDVIETFLYPLKV</sequence>
<dbReference type="InterPro" id="IPR013783">
    <property type="entry name" value="Ig-like_fold"/>
</dbReference>
<keyword evidence="6" id="KW-1185">Reference proteome</keyword>